<feature type="domain" description="ABC transporter" evidence="12">
    <location>
        <begin position="418"/>
        <end position="662"/>
    </location>
</feature>
<evidence type="ECO:0000256" key="3">
    <source>
        <dbReference type="ARBA" id="ARBA00022448"/>
    </source>
</evidence>
<keyword evidence="14" id="KW-0378">Hydrolase</keyword>
<dbReference type="InterPro" id="IPR003439">
    <property type="entry name" value="ABC_transporter-like_ATP-bd"/>
</dbReference>
<keyword evidence="9 11" id="KW-0472">Membrane</keyword>
<feature type="compositionally biased region" description="Basic and acidic residues" evidence="10">
    <location>
        <begin position="14"/>
        <end position="30"/>
    </location>
</feature>
<dbReference type="InterPro" id="IPR003593">
    <property type="entry name" value="AAA+_ATPase"/>
</dbReference>
<feature type="domain" description="ABC transmembrane type-1" evidence="13">
    <location>
        <begin position="724"/>
        <end position="1008"/>
    </location>
</feature>
<reference evidence="14 15" key="1">
    <citation type="submission" date="2015-03" db="EMBL/GenBank/DDBJ databases">
        <title>Genomics and transcriptomics of the oil-accumulating basidiomycete yeast T. oleaginosus allow insights into substrate utilization and the diverse evolutionary trajectories of mating systems in fungi.</title>
        <authorList>
            <consortium name="DOE Joint Genome Institute"/>
            <person name="Kourist R."/>
            <person name="Kracht O."/>
            <person name="Bracharz F."/>
            <person name="Lipzen A."/>
            <person name="Nolan M."/>
            <person name="Ohm R."/>
            <person name="Grigoriev I."/>
            <person name="Sun S."/>
            <person name="Heitman J."/>
            <person name="Bruck T."/>
            <person name="Nowrousian M."/>
        </authorList>
    </citation>
    <scope>NUCLEOTIDE SEQUENCE [LARGE SCALE GENOMIC DNA]</scope>
    <source>
        <strain evidence="14 15">IBC0246</strain>
    </source>
</reference>
<feature type="transmembrane region" description="Helical" evidence="11">
    <location>
        <begin position="766"/>
        <end position="786"/>
    </location>
</feature>
<evidence type="ECO:0000256" key="9">
    <source>
        <dbReference type="ARBA" id="ARBA00023136"/>
    </source>
</evidence>
<evidence type="ECO:0000256" key="6">
    <source>
        <dbReference type="ARBA" id="ARBA00022741"/>
    </source>
</evidence>
<dbReference type="GO" id="GO:0016887">
    <property type="term" value="F:ATP hydrolysis activity"/>
    <property type="evidence" value="ECO:0007669"/>
    <property type="project" value="InterPro"/>
</dbReference>
<comment type="similarity">
    <text evidence="2">Belongs to the ABC transporter superfamily. ABCB family. Multidrug resistance exporter (TC 3.A.1.201) subfamily.</text>
</comment>
<dbReference type="FunFam" id="3.40.50.300:FF:000251">
    <property type="entry name" value="ABC transporter B family member 19"/>
    <property type="match status" value="1"/>
</dbReference>
<dbReference type="PROSITE" id="PS50929">
    <property type="entry name" value="ABC_TM1F"/>
    <property type="match status" value="2"/>
</dbReference>
<evidence type="ECO:0000259" key="13">
    <source>
        <dbReference type="PROSITE" id="PS50929"/>
    </source>
</evidence>
<feature type="transmembrane region" description="Helical" evidence="11">
    <location>
        <begin position="354"/>
        <end position="375"/>
    </location>
</feature>
<dbReference type="CDD" id="cd18578">
    <property type="entry name" value="ABC_6TM_Pgp_ABCB1_D2_like"/>
    <property type="match status" value="1"/>
</dbReference>
<keyword evidence="4 11" id="KW-0812">Transmembrane</keyword>
<evidence type="ECO:0000256" key="5">
    <source>
        <dbReference type="ARBA" id="ARBA00022737"/>
    </source>
</evidence>
<feature type="compositionally biased region" description="Pro residues" evidence="10">
    <location>
        <begin position="50"/>
        <end position="62"/>
    </location>
</feature>
<dbReference type="InterPro" id="IPR039421">
    <property type="entry name" value="Type_1_exporter"/>
</dbReference>
<dbReference type="Pfam" id="PF00664">
    <property type="entry name" value="ABC_membrane"/>
    <property type="match status" value="2"/>
</dbReference>
<feature type="transmembrane region" description="Helical" evidence="11">
    <location>
        <begin position="865"/>
        <end position="884"/>
    </location>
</feature>
<dbReference type="Gene3D" id="3.40.50.300">
    <property type="entry name" value="P-loop containing nucleotide triphosphate hydrolases"/>
    <property type="match status" value="2"/>
</dbReference>
<dbReference type="CDD" id="cd03249">
    <property type="entry name" value="ABC_MTABC3_MDL1_MDL2"/>
    <property type="match status" value="2"/>
</dbReference>
<dbReference type="SUPFAM" id="SSF52540">
    <property type="entry name" value="P-loop containing nucleoside triphosphate hydrolases"/>
    <property type="match status" value="2"/>
</dbReference>
<dbReference type="FunFam" id="3.40.50.300:FF:000913">
    <property type="entry name" value="ABC multidrug transporter SitT"/>
    <property type="match status" value="1"/>
</dbReference>
<feature type="transmembrane region" description="Helical" evidence="11">
    <location>
        <begin position="948"/>
        <end position="969"/>
    </location>
</feature>
<evidence type="ECO:0000256" key="11">
    <source>
        <dbReference type="SAM" id="Phobius"/>
    </source>
</evidence>
<evidence type="ECO:0000256" key="10">
    <source>
        <dbReference type="SAM" id="MobiDB-lite"/>
    </source>
</evidence>
<feature type="transmembrane region" description="Helical" evidence="11">
    <location>
        <begin position="720"/>
        <end position="746"/>
    </location>
</feature>
<keyword evidence="5" id="KW-0677">Repeat</keyword>
<dbReference type="GO" id="GO:0015421">
    <property type="term" value="F:ABC-type oligopeptide transporter activity"/>
    <property type="evidence" value="ECO:0007669"/>
    <property type="project" value="TreeGrafter"/>
</dbReference>
<feature type="domain" description="ABC transmembrane type-1" evidence="13">
    <location>
        <begin position="82"/>
        <end position="376"/>
    </location>
</feature>
<evidence type="ECO:0000256" key="4">
    <source>
        <dbReference type="ARBA" id="ARBA00022692"/>
    </source>
</evidence>
<organism evidence="14 15">
    <name type="scientific">Cutaneotrichosporon oleaginosum</name>
    <dbReference type="NCBI Taxonomy" id="879819"/>
    <lineage>
        <taxon>Eukaryota</taxon>
        <taxon>Fungi</taxon>
        <taxon>Dikarya</taxon>
        <taxon>Basidiomycota</taxon>
        <taxon>Agaricomycotina</taxon>
        <taxon>Tremellomycetes</taxon>
        <taxon>Trichosporonales</taxon>
        <taxon>Trichosporonaceae</taxon>
        <taxon>Cutaneotrichosporon</taxon>
    </lineage>
</organism>
<evidence type="ECO:0000256" key="1">
    <source>
        <dbReference type="ARBA" id="ARBA00004141"/>
    </source>
</evidence>
<keyword evidence="6" id="KW-0547">Nucleotide-binding</keyword>
<dbReference type="PANTHER" id="PTHR43394">
    <property type="entry name" value="ATP-DEPENDENT PERMEASE MDL1, MITOCHONDRIAL"/>
    <property type="match status" value="1"/>
</dbReference>
<dbReference type="GO" id="GO:0005524">
    <property type="term" value="F:ATP binding"/>
    <property type="evidence" value="ECO:0007669"/>
    <property type="project" value="UniProtKB-KW"/>
</dbReference>
<dbReference type="GO" id="GO:0005743">
    <property type="term" value="C:mitochondrial inner membrane"/>
    <property type="evidence" value="ECO:0007669"/>
    <property type="project" value="TreeGrafter"/>
</dbReference>
<dbReference type="InterPro" id="IPR017871">
    <property type="entry name" value="ABC_transporter-like_CS"/>
</dbReference>
<sequence>MEEKAQDTADMATMDEKDHTEVEASSKSDKAAAPLAPRWKRLRRNRGGPTPSPKGKAPPGPKPVKFRALFRFATPLETALMLIGLVLAAAAGSTTPLMSLMFGNMANALIQFGLARQAISHTSGAEEVAALAVAKANLITAAGNQALYLMGIGLGMFVCTYGYMLIWTYTSEAQSRRVRERYLQAVAYFDDFGAGALAARIQTDTHLVQVATGEKIAILAQTFSTFVTGHVVAYARNARIAGVLTVLLPLQVVVGATMGRLMPKAVMGALAFVAKAGSVAEEAISSIRTVHAFKTESIMARRFDGIAMQARKAGIKCAVIQGVGVGTSFFVSYIAYAIAFAYGGRLVSEGQTDAGTVLNCVMAILVGTFSISAAAPEMQHVFKGRAAAAKLWETIDRVPSIDSEDAGGAQPQLVAGRIEFDDVTFRYPSRPDTTVLDGLSTVFEAGQTTALVGPSGGGKSTVISLMERFYDPASGSVALDGAVLPSLNLRWLRGQIGLVSQEPVLFATSIRENVEMGLIGTPYEHSSAEEKDKMVREACHAANAEFVERLPKGYETEVGERGARLSGGQRQRIAIARAIVSNPRILLLDEATSALDAHAERIVQDALDRAAKGRTTVVVAHRLATVRNADKILVIADGRVAEQGTHDSLLALGGVYAGLVEHQKLEEAEVEEGGVSAKTTHEEDAALVMAEVESKKEEKAMRFGLRAMSARVFKINRDMWGWYALCFTGAVVNGMAFPVYAILLGLTIADFELPLSEIKGALETKAIFFFVVALVAGLSVACEILGSQRSGWELSRKLRSAAFSATLRRPIAWFDGENSGGLVARISDGPEKIQGLFGVTLGAALKAFVTIIGGCIVGLAYAPLLALVGIATVPLVFSAGYIRLRVVVLAAVRVQAVHQASAQMATEAVGALKTVVALRREVDVRTRYSAALEKAAARSTHTSLRSNALYAASQAMSFLSIALVFYVGARFVADGRYDTQRFFTGLTAVVLAAVNSGSVFGFVPDAGQASAAAKSVFGLIDGAPPPLPPTDEAVAPGHLRLDSVSFAYPTNPAPVLRGLSLDVPPGAFVALVGHSGCGKSTVLALLERFYAPDGGSITLGGRDIATLDLTAYRAIMAIVSQEPVLYSGTLRFNMSLGASDPDAVSDESVWAAAEGANIAEFIRSLPEGLDTDIGDHGAQLSGGQRQRVAIARALLRNPSILLLDEATAALDSASERAVQAALEAARRGRSVIAVAHRLSTIQHADLIYVMKAGTVVEKGTHAELMALKGEYYELVQVQNVSAQA</sequence>
<dbReference type="EMBL" id="KQ087194">
    <property type="protein sequence ID" value="KLT43566.1"/>
    <property type="molecule type" value="Genomic_DNA"/>
</dbReference>
<evidence type="ECO:0000256" key="2">
    <source>
        <dbReference type="ARBA" id="ARBA00007577"/>
    </source>
</evidence>
<dbReference type="Gene3D" id="1.20.1560.10">
    <property type="entry name" value="ABC transporter type 1, transmembrane domain"/>
    <property type="match status" value="2"/>
</dbReference>
<feature type="transmembrane region" description="Helical" evidence="11">
    <location>
        <begin position="318"/>
        <end position="342"/>
    </location>
</feature>
<feature type="transmembrane region" description="Helical" evidence="11">
    <location>
        <begin position="981"/>
        <end position="1003"/>
    </location>
</feature>
<dbReference type="CDD" id="cd18577">
    <property type="entry name" value="ABC_6TM_Pgp_ABCB1_D1_like"/>
    <property type="match status" value="1"/>
</dbReference>
<dbReference type="PANTHER" id="PTHR43394:SF11">
    <property type="entry name" value="ATP-BINDING CASSETTE TRANSPORTER"/>
    <property type="match status" value="1"/>
</dbReference>
<dbReference type="OrthoDB" id="6500128at2759"/>
<evidence type="ECO:0000256" key="8">
    <source>
        <dbReference type="ARBA" id="ARBA00022989"/>
    </source>
</evidence>
<keyword evidence="7" id="KW-0067">ATP-binding</keyword>
<feature type="transmembrane region" description="Helical" evidence="11">
    <location>
        <begin position="146"/>
        <end position="169"/>
    </location>
</feature>
<dbReference type="SUPFAM" id="SSF90123">
    <property type="entry name" value="ABC transporter transmembrane region"/>
    <property type="match status" value="2"/>
</dbReference>
<gene>
    <name evidence="14" type="ORF">CC85DRAFT_327291</name>
</gene>
<dbReference type="PROSITE" id="PS50893">
    <property type="entry name" value="ABC_TRANSPORTER_2"/>
    <property type="match status" value="2"/>
</dbReference>
<dbReference type="STRING" id="879819.A0A0J0XR23"/>
<protein>
    <submittedName>
        <fullName evidence="14">p-loop containing nucleoside triphosphate hydrolase protein</fullName>
    </submittedName>
</protein>
<name>A0A0J0XR23_9TREE</name>
<feature type="transmembrane region" description="Helical" evidence="11">
    <location>
        <begin position="68"/>
        <end position="91"/>
    </location>
</feature>
<evidence type="ECO:0000256" key="7">
    <source>
        <dbReference type="ARBA" id="ARBA00022840"/>
    </source>
</evidence>
<comment type="subcellular location">
    <subcellularLocation>
        <location evidence="1">Membrane</location>
        <topology evidence="1">Multi-pass membrane protein</topology>
    </subcellularLocation>
</comment>
<dbReference type="InterPro" id="IPR027417">
    <property type="entry name" value="P-loop_NTPase"/>
</dbReference>
<keyword evidence="15" id="KW-1185">Reference proteome</keyword>
<dbReference type="InterPro" id="IPR011527">
    <property type="entry name" value="ABC1_TM_dom"/>
</dbReference>
<accession>A0A0J0XR23</accession>
<dbReference type="Proteomes" id="UP000053611">
    <property type="component" value="Unassembled WGS sequence"/>
</dbReference>
<feature type="region of interest" description="Disordered" evidence="10">
    <location>
        <begin position="1"/>
        <end position="62"/>
    </location>
</feature>
<evidence type="ECO:0000313" key="15">
    <source>
        <dbReference type="Proteomes" id="UP000053611"/>
    </source>
</evidence>
<dbReference type="GO" id="GO:0090374">
    <property type="term" value="P:oligopeptide export from mitochondrion"/>
    <property type="evidence" value="ECO:0007669"/>
    <property type="project" value="TreeGrafter"/>
</dbReference>
<evidence type="ECO:0000259" key="12">
    <source>
        <dbReference type="PROSITE" id="PS50893"/>
    </source>
</evidence>
<dbReference type="Pfam" id="PF00005">
    <property type="entry name" value="ABC_tran"/>
    <property type="match status" value="2"/>
</dbReference>
<keyword evidence="8 11" id="KW-1133">Transmembrane helix</keyword>
<keyword evidence="3" id="KW-0813">Transport</keyword>
<dbReference type="PROSITE" id="PS00211">
    <property type="entry name" value="ABC_TRANSPORTER_1"/>
    <property type="match status" value="2"/>
</dbReference>
<evidence type="ECO:0000313" key="14">
    <source>
        <dbReference type="EMBL" id="KLT43566.1"/>
    </source>
</evidence>
<proteinExistence type="inferred from homology"/>
<dbReference type="InterPro" id="IPR036640">
    <property type="entry name" value="ABC1_TM_sf"/>
</dbReference>
<dbReference type="SMART" id="SM00382">
    <property type="entry name" value="AAA"/>
    <property type="match status" value="2"/>
</dbReference>
<feature type="transmembrane region" description="Helical" evidence="11">
    <location>
        <begin position="835"/>
        <end position="859"/>
    </location>
</feature>
<feature type="domain" description="ABC transporter" evidence="12">
    <location>
        <begin position="1039"/>
        <end position="1277"/>
    </location>
</feature>